<dbReference type="GO" id="GO:0051383">
    <property type="term" value="P:kinetochore organization"/>
    <property type="evidence" value="ECO:0007669"/>
    <property type="project" value="TreeGrafter"/>
</dbReference>
<feature type="coiled-coil region" evidence="12">
    <location>
        <begin position="288"/>
        <end position="322"/>
    </location>
</feature>
<feature type="domain" description="Nuf2 DHR10-like" evidence="15">
    <location>
        <begin position="300"/>
        <end position="414"/>
    </location>
</feature>
<keyword evidence="8 12" id="KW-0175">Coiled coil</keyword>
<comment type="subcellular location">
    <subcellularLocation>
        <location evidence="2">Chromosome</location>
        <location evidence="2">Centromere</location>
        <location evidence="2">Kinetochore</location>
    </subcellularLocation>
    <subcellularLocation>
        <location evidence="1">Nucleus</location>
    </subcellularLocation>
</comment>
<evidence type="ECO:0000256" key="4">
    <source>
        <dbReference type="ARBA" id="ARBA00022454"/>
    </source>
</evidence>
<dbReference type="VEuPathDB" id="FungiDB:CJI97_002255"/>
<dbReference type="GO" id="GO:0051301">
    <property type="term" value="P:cell division"/>
    <property type="evidence" value="ECO:0007669"/>
    <property type="project" value="UniProtKB-KW"/>
</dbReference>
<comment type="similarity">
    <text evidence="3">Belongs to the NUF2 family.</text>
</comment>
<dbReference type="Proteomes" id="UP000037122">
    <property type="component" value="Unassembled WGS sequence"/>
</dbReference>
<dbReference type="VEuPathDB" id="FungiDB:CJJ07_000168"/>
<gene>
    <name evidence="16" type="ORF">QG37_00292</name>
</gene>
<dbReference type="AlphaFoldDB" id="A0A0L0P800"/>
<dbReference type="GO" id="GO:0005634">
    <property type="term" value="C:nucleus"/>
    <property type="evidence" value="ECO:0007669"/>
    <property type="project" value="UniProtKB-SubCell"/>
</dbReference>
<accession>A0A0L0P800</accession>
<keyword evidence="7" id="KW-0995">Kinetochore</keyword>
<keyword evidence="9" id="KW-0539">Nucleus</keyword>
<evidence type="ECO:0000256" key="2">
    <source>
        <dbReference type="ARBA" id="ARBA00004629"/>
    </source>
</evidence>
<feature type="domain" description="Kinetochore protein Nuf2 N-terminal" evidence="14">
    <location>
        <begin position="25"/>
        <end position="180"/>
    </location>
</feature>
<dbReference type="InterPro" id="IPR038275">
    <property type="entry name" value="Nuf2_N_sf"/>
</dbReference>
<dbReference type="VEuPathDB" id="FungiDB:CJI96_0002738"/>
<organism evidence="16 17">
    <name type="scientific">Candidozyma auris</name>
    <name type="common">Yeast</name>
    <name type="synonym">Candida auris</name>
    <dbReference type="NCBI Taxonomy" id="498019"/>
    <lineage>
        <taxon>Eukaryota</taxon>
        <taxon>Fungi</taxon>
        <taxon>Dikarya</taxon>
        <taxon>Ascomycota</taxon>
        <taxon>Saccharomycotina</taxon>
        <taxon>Pichiomycetes</taxon>
        <taxon>Metschnikowiaceae</taxon>
        <taxon>Candidozyma</taxon>
    </lineage>
</organism>
<dbReference type="VEuPathDB" id="FungiDB:B9J08_002064"/>
<evidence type="ECO:0000256" key="1">
    <source>
        <dbReference type="ARBA" id="ARBA00004123"/>
    </source>
</evidence>
<reference evidence="17" key="1">
    <citation type="journal article" date="2015" name="BMC Genomics">
        <title>Draft genome of a commonly misdiagnosed multidrug resistant pathogen Candida auris.</title>
        <authorList>
            <person name="Chatterjee S."/>
            <person name="Alampalli S.V."/>
            <person name="Nageshan R.K."/>
            <person name="Chettiar S.T."/>
            <person name="Joshi S."/>
            <person name="Tatu U.S."/>
        </authorList>
    </citation>
    <scope>NUCLEOTIDE SEQUENCE [LARGE SCALE GENOMIC DNA]</scope>
    <source>
        <strain evidence="17">6684</strain>
    </source>
</reference>
<evidence type="ECO:0000256" key="5">
    <source>
        <dbReference type="ARBA" id="ARBA00022618"/>
    </source>
</evidence>
<dbReference type="GO" id="GO:0044877">
    <property type="term" value="F:protein-containing complex binding"/>
    <property type="evidence" value="ECO:0007669"/>
    <property type="project" value="TreeGrafter"/>
</dbReference>
<evidence type="ECO:0000256" key="10">
    <source>
        <dbReference type="ARBA" id="ARBA00023306"/>
    </source>
</evidence>
<proteinExistence type="inferred from homology"/>
<evidence type="ECO:0000256" key="6">
    <source>
        <dbReference type="ARBA" id="ARBA00022776"/>
    </source>
</evidence>
<dbReference type="GO" id="GO:0031262">
    <property type="term" value="C:Ndc80 complex"/>
    <property type="evidence" value="ECO:0007669"/>
    <property type="project" value="InterPro"/>
</dbReference>
<dbReference type="VEuPathDB" id="FungiDB:CJJ09_003152"/>
<comment type="caution">
    <text evidence="16">The sequence shown here is derived from an EMBL/GenBank/DDBJ whole genome shotgun (WGS) entry which is preliminary data.</text>
</comment>
<dbReference type="InterPro" id="IPR005549">
    <property type="entry name" value="Kinetochore_Nuf2_N"/>
</dbReference>
<dbReference type="VEuPathDB" id="FungiDB:QG37_00292"/>
<dbReference type="Gene3D" id="1.10.418.60">
    <property type="entry name" value="Ncd80 complex, Nuf2 subunit"/>
    <property type="match status" value="1"/>
</dbReference>
<evidence type="ECO:0000256" key="9">
    <source>
        <dbReference type="ARBA" id="ARBA00023242"/>
    </source>
</evidence>
<evidence type="ECO:0000256" key="13">
    <source>
        <dbReference type="SAM" id="MobiDB-lite"/>
    </source>
</evidence>
<dbReference type="Pfam" id="PF03800">
    <property type="entry name" value="Nuf2"/>
    <property type="match status" value="1"/>
</dbReference>
<evidence type="ECO:0000259" key="15">
    <source>
        <dbReference type="Pfam" id="PF18595"/>
    </source>
</evidence>
<evidence type="ECO:0000256" key="8">
    <source>
        <dbReference type="ARBA" id="ARBA00023054"/>
    </source>
</evidence>
<sequence>MSKLSMIGRSDGSTLGGARMYNRNKDAFPLLDFKELSICLQTMEFTASEELISRPTSQYIKTLFEQFVDIFMGLSIQLTEELSNDLLRRNNGFSHDSHPEDEQNNGRFDAKKDDTSQLIPLMILFRCSLAFLEKCGVHDFNIMDLKKPDSQRIRRILSAVINFARFREERMKDCEPIAQVCEELSEDARKVESEIVLVQNEIDKLREQVGENNEGNKKSTLAQLNNYNSKLQAELKNLEKASTQLQLEHAQYKEQKNGLLDQFKDLHWLVEKEALDVEKYKSFMLINASELNTILDDLKKSLEDAEQELRAGEIKLQNRSKTIESIKTTEDELKNILTIVQSIIDDLVRLEEVRTAIDKQLALRDKEITNIEEIETLIRESERFLKNHEEKIQNTNKLASKKREDAKHRLKILEEEYARLTDERGVREKKMDQNRLIIKSLEEDISKMKAAFEREKRDIETAITRLNAHIRSYLSDMNNV</sequence>
<feature type="coiled-coil region" evidence="12">
    <location>
        <begin position="181"/>
        <end position="255"/>
    </location>
</feature>
<evidence type="ECO:0000313" key="16">
    <source>
        <dbReference type="EMBL" id="KNE02487.1"/>
    </source>
</evidence>
<keyword evidence="6" id="KW-0498">Mitosis</keyword>
<evidence type="ECO:0000256" key="7">
    <source>
        <dbReference type="ARBA" id="ARBA00022838"/>
    </source>
</evidence>
<evidence type="ECO:0000256" key="12">
    <source>
        <dbReference type="SAM" id="Coils"/>
    </source>
</evidence>
<dbReference type="Pfam" id="PF18595">
    <property type="entry name" value="Nuf2_DHR10-like"/>
    <property type="match status" value="1"/>
</dbReference>
<evidence type="ECO:0000256" key="3">
    <source>
        <dbReference type="ARBA" id="ARBA00005498"/>
    </source>
</evidence>
<dbReference type="GO" id="GO:0051315">
    <property type="term" value="P:attachment of mitotic spindle microtubules to kinetochore"/>
    <property type="evidence" value="ECO:0007669"/>
    <property type="project" value="TreeGrafter"/>
</dbReference>
<feature type="coiled-coil region" evidence="12">
    <location>
        <begin position="371"/>
        <end position="458"/>
    </location>
</feature>
<feature type="region of interest" description="Disordered" evidence="13">
    <location>
        <begin position="90"/>
        <end position="110"/>
    </location>
</feature>
<dbReference type="GO" id="GO:0045132">
    <property type="term" value="P:meiotic chromosome segregation"/>
    <property type="evidence" value="ECO:0007669"/>
    <property type="project" value="TreeGrafter"/>
</dbReference>
<evidence type="ECO:0000256" key="11">
    <source>
        <dbReference type="ARBA" id="ARBA00023328"/>
    </source>
</evidence>
<dbReference type="GO" id="GO:0007052">
    <property type="term" value="P:mitotic spindle organization"/>
    <property type="evidence" value="ECO:0007669"/>
    <property type="project" value="TreeGrafter"/>
</dbReference>
<dbReference type="InterPro" id="IPR041112">
    <property type="entry name" value="Nuf2_DHR10-like"/>
</dbReference>
<dbReference type="EMBL" id="LGST01000003">
    <property type="protein sequence ID" value="KNE02487.1"/>
    <property type="molecule type" value="Genomic_DNA"/>
</dbReference>
<dbReference type="PANTHER" id="PTHR21650:SF2">
    <property type="entry name" value="KINETOCHORE PROTEIN NUF2"/>
    <property type="match status" value="1"/>
</dbReference>
<keyword evidence="11" id="KW-0137">Centromere</keyword>
<dbReference type="PANTHER" id="PTHR21650">
    <property type="entry name" value="MEMBRALIN/KINETOCHORE PROTEIN NUF2"/>
    <property type="match status" value="1"/>
</dbReference>
<protein>
    <submittedName>
        <fullName evidence="16">Uncharacterized protein</fullName>
    </submittedName>
</protein>
<keyword evidence="5" id="KW-0132">Cell division</keyword>
<name>A0A0L0P800_CANAR</name>
<evidence type="ECO:0000259" key="14">
    <source>
        <dbReference type="Pfam" id="PF03800"/>
    </source>
</evidence>
<evidence type="ECO:0000313" key="17">
    <source>
        <dbReference type="Proteomes" id="UP000037122"/>
    </source>
</evidence>
<keyword evidence="4" id="KW-0158">Chromosome</keyword>
<keyword evidence="10" id="KW-0131">Cell cycle</keyword>